<proteinExistence type="predicted"/>
<dbReference type="InterPro" id="IPR010432">
    <property type="entry name" value="RDD"/>
</dbReference>
<dbReference type="GO" id="GO:0005886">
    <property type="term" value="C:plasma membrane"/>
    <property type="evidence" value="ECO:0007669"/>
    <property type="project" value="UniProtKB-SubCell"/>
</dbReference>
<dbReference type="InterPro" id="IPR051791">
    <property type="entry name" value="Pra-immunoreactive"/>
</dbReference>
<dbReference type="InterPro" id="IPR025640">
    <property type="entry name" value="GYF_2"/>
</dbReference>
<keyword evidence="5 6" id="KW-0472">Membrane</keyword>
<name>A0A7K1Y3Y5_9SPHI</name>
<evidence type="ECO:0000256" key="1">
    <source>
        <dbReference type="ARBA" id="ARBA00004651"/>
    </source>
</evidence>
<evidence type="ECO:0000313" key="10">
    <source>
        <dbReference type="Proteomes" id="UP000451233"/>
    </source>
</evidence>
<keyword evidence="2" id="KW-1003">Cell membrane</keyword>
<feature type="transmembrane region" description="Helical" evidence="6">
    <location>
        <begin position="104"/>
        <end position="124"/>
    </location>
</feature>
<evidence type="ECO:0000313" key="9">
    <source>
        <dbReference type="EMBL" id="MXV17952.1"/>
    </source>
</evidence>
<evidence type="ECO:0000256" key="6">
    <source>
        <dbReference type="SAM" id="Phobius"/>
    </source>
</evidence>
<dbReference type="PANTHER" id="PTHR36115">
    <property type="entry name" value="PROLINE-RICH ANTIGEN HOMOLOG-RELATED"/>
    <property type="match status" value="1"/>
</dbReference>
<keyword evidence="10" id="KW-1185">Reference proteome</keyword>
<evidence type="ECO:0000256" key="5">
    <source>
        <dbReference type="ARBA" id="ARBA00023136"/>
    </source>
</evidence>
<evidence type="ECO:0000259" key="7">
    <source>
        <dbReference type="Pfam" id="PF06271"/>
    </source>
</evidence>
<gene>
    <name evidence="9" type="ORF">GS398_21835</name>
</gene>
<evidence type="ECO:0000256" key="2">
    <source>
        <dbReference type="ARBA" id="ARBA00022475"/>
    </source>
</evidence>
<dbReference type="EMBL" id="WVHS01000007">
    <property type="protein sequence ID" value="MXV17952.1"/>
    <property type="molecule type" value="Genomic_DNA"/>
</dbReference>
<keyword evidence="3 6" id="KW-0812">Transmembrane</keyword>
<keyword evidence="4 6" id="KW-1133">Transmembrane helix</keyword>
<evidence type="ECO:0000256" key="4">
    <source>
        <dbReference type="ARBA" id="ARBA00022989"/>
    </source>
</evidence>
<protein>
    <submittedName>
        <fullName evidence="9">DUF4339 domain-containing protein</fullName>
    </submittedName>
</protein>
<sequence>MKDWYIVVDGKPTGPHDLAELQTLNIRPGTFMKTTGMDDYKEAHEIPELRKLLGFKKIAVTPQYFATLDVRLLAVAIDYFVVATVSVAVALLLVILTDGKIMKALISISLPLLLLPVKIVYAAVMEGSQRQGTFGKSWLGLKVCDETGLPISTGRAFARNLAKLLSGLLLGIGYLTGFFDRRQQCLHDKMAGTLVVKERLV</sequence>
<dbReference type="Proteomes" id="UP000451233">
    <property type="component" value="Unassembled WGS sequence"/>
</dbReference>
<evidence type="ECO:0000256" key="3">
    <source>
        <dbReference type="ARBA" id="ARBA00022692"/>
    </source>
</evidence>
<accession>A0A7K1Y3Y5</accession>
<dbReference type="RefSeq" id="WP_160908957.1">
    <property type="nucleotide sequence ID" value="NZ_WVHS01000007.1"/>
</dbReference>
<comment type="subcellular location">
    <subcellularLocation>
        <location evidence="1">Cell membrane</location>
        <topology evidence="1">Multi-pass membrane protein</topology>
    </subcellularLocation>
</comment>
<comment type="caution">
    <text evidence="9">The sequence shown here is derived from an EMBL/GenBank/DDBJ whole genome shotgun (WGS) entry which is preliminary data.</text>
</comment>
<organism evidence="9 10">
    <name type="scientific">Hufsiella ginkgonis</name>
    <dbReference type="NCBI Taxonomy" id="2695274"/>
    <lineage>
        <taxon>Bacteria</taxon>
        <taxon>Pseudomonadati</taxon>
        <taxon>Bacteroidota</taxon>
        <taxon>Sphingobacteriia</taxon>
        <taxon>Sphingobacteriales</taxon>
        <taxon>Sphingobacteriaceae</taxon>
        <taxon>Hufsiella</taxon>
    </lineage>
</organism>
<dbReference type="Pfam" id="PF14237">
    <property type="entry name" value="GYF_2"/>
    <property type="match status" value="1"/>
</dbReference>
<evidence type="ECO:0000259" key="8">
    <source>
        <dbReference type="Pfam" id="PF14237"/>
    </source>
</evidence>
<feature type="domain" description="RDD" evidence="7">
    <location>
        <begin position="66"/>
        <end position="192"/>
    </location>
</feature>
<dbReference type="Pfam" id="PF06271">
    <property type="entry name" value="RDD"/>
    <property type="match status" value="1"/>
</dbReference>
<dbReference type="AlphaFoldDB" id="A0A7K1Y3Y5"/>
<feature type="domain" description="GYF" evidence="8">
    <location>
        <begin position="4"/>
        <end position="49"/>
    </location>
</feature>
<reference evidence="9 10" key="1">
    <citation type="submission" date="2019-11" db="EMBL/GenBank/DDBJ databases">
        <title>Pedobacter sp. HMF7056 Genome sequencing and assembly.</title>
        <authorList>
            <person name="Kang H."/>
            <person name="Kim H."/>
            <person name="Joh K."/>
        </authorList>
    </citation>
    <scope>NUCLEOTIDE SEQUENCE [LARGE SCALE GENOMIC DNA]</scope>
    <source>
        <strain evidence="9 10">HMF7056</strain>
    </source>
</reference>
<feature type="transmembrane region" description="Helical" evidence="6">
    <location>
        <begin position="72"/>
        <end position="97"/>
    </location>
</feature>
<feature type="transmembrane region" description="Helical" evidence="6">
    <location>
        <begin position="161"/>
        <end position="179"/>
    </location>
</feature>